<comment type="function">
    <text evidence="5">Responsible for synthesis of pseudouridine from uracil-55 in the psi GC loop of transfer RNAs.</text>
</comment>
<dbReference type="EMBL" id="JAPFPW010000023">
    <property type="protein sequence ID" value="MCW7755182.1"/>
    <property type="molecule type" value="Genomic_DNA"/>
</dbReference>
<dbReference type="Pfam" id="PF01509">
    <property type="entry name" value="TruB_N"/>
    <property type="match status" value="1"/>
</dbReference>
<evidence type="ECO:0000256" key="5">
    <source>
        <dbReference type="HAMAP-Rule" id="MF_01080"/>
    </source>
</evidence>
<dbReference type="PANTHER" id="PTHR13767:SF2">
    <property type="entry name" value="PSEUDOURIDYLATE SYNTHASE TRUB1"/>
    <property type="match status" value="1"/>
</dbReference>
<dbReference type="SUPFAM" id="SSF55120">
    <property type="entry name" value="Pseudouridine synthase"/>
    <property type="match status" value="1"/>
</dbReference>
<feature type="domain" description="Pseudouridine synthase II N-terminal" evidence="6">
    <location>
        <begin position="23"/>
        <end position="171"/>
    </location>
</feature>
<dbReference type="Gene3D" id="3.30.2350.10">
    <property type="entry name" value="Pseudouridine synthase"/>
    <property type="match status" value="1"/>
</dbReference>
<evidence type="ECO:0000313" key="8">
    <source>
        <dbReference type="Proteomes" id="UP001209681"/>
    </source>
</evidence>
<dbReference type="PANTHER" id="PTHR13767">
    <property type="entry name" value="TRNA-PSEUDOURIDINE SYNTHASE"/>
    <property type="match status" value="1"/>
</dbReference>
<evidence type="ECO:0000256" key="2">
    <source>
        <dbReference type="ARBA" id="ARBA00005642"/>
    </source>
</evidence>
<dbReference type="HAMAP" id="MF_01080">
    <property type="entry name" value="TruB_bact"/>
    <property type="match status" value="1"/>
</dbReference>
<dbReference type="InterPro" id="IPR020103">
    <property type="entry name" value="PsdUridine_synth_cat_dom_sf"/>
</dbReference>
<gene>
    <name evidence="5 7" type="primary">truB</name>
    <name evidence="7" type="ORF">OOT00_14430</name>
</gene>
<evidence type="ECO:0000256" key="1">
    <source>
        <dbReference type="ARBA" id="ARBA00000385"/>
    </source>
</evidence>
<name>A0ABT3NCJ6_9BACT</name>
<dbReference type="Proteomes" id="UP001209681">
    <property type="component" value="Unassembled WGS sequence"/>
</dbReference>
<keyword evidence="4 5" id="KW-0413">Isomerase</keyword>
<keyword evidence="3 5" id="KW-0819">tRNA processing</keyword>
<dbReference type="InterPro" id="IPR014780">
    <property type="entry name" value="tRNA_psdUridine_synth_TruB"/>
</dbReference>
<accession>A0ABT3NCJ6</accession>
<reference evidence="7 8" key="1">
    <citation type="submission" date="2022-11" db="EMBL/GenBank/DDBJ databases">
        <title>Desulfobotulus tamanensis H1 sp. nov. - anaerobic, alkaliphilic, sulphate reducing bacterium isolated from terrestrial mud volcano.</title>
        <authorList>
            <person name="Frolova A."/>
            <person name="Merkel A.Y."/>
            <person name="Slobodkin A.I."/>
        </authorList>
    </citation>
    <scope>NUCLEOTIDE SEQUENCE [LARGE SCALE GENOMIC DNA]</scope>
    <source>
        <strain evidence="7 8">H1</strain>
    </source>
</reference>
<evidence type="ECO:0000313" key="7">
    <source>
        <dbReference type="EMBL" id="MCW7755182.1"/>
    </source>
</evidence>
<comment type="similarity">
    <text evidence="2 5">Belongs to the pseudouridine synthase TruB family. Type 1 subfamily.</text>
</comment>
<protein>
    <recommendedName>
        <fullName evidence="5">tRNA pseudouridine synthase B</fullName>
        <ecNumber evidence="5">5.4.99.25</ecNumber>
    </recommendedName>
    <alternativeName>
        <fullName evidence="5">tRNA pseudouridine(55) synthase</fullName>
        <shortName evidence="5">Psi55 synthase</shortName>
    </alternativeName>
    <alternativeName>
        <fullName evidence="5">tRNA pseudouridylate synthase</fullName>
    </alternativeName>
    <alternativeName>
        <fullName evidence="5">tRNA-uridine isomerase</fullName>
    </alternativeName>
</protein>
<comment type="caution">
    <text evidence="7">The sequence shown here is derived from an EMBL/GenBank/DDBJ whole genome shotgun (WGS) entry which is preliminary data.</text>
</comment>
<organism evidence="7 8">
    <name type="scientific">Desulfobotulus pelophilus</name>
    <dbReference type="NCBI Taxonomy" id="2823377"/>
    <lineage>
        <taxon>Bacteria</taxon>
        <taxon>Pseudomonadati</taxon>
        <taxon>Thermodesulfobacteriota</taxon>
        <taxon>Desulfobacteria</taxon>
        <taxon>Desulfobacterales</taxon>
        <taxon>Desulfobacteraceae</taxon>
        <taxon>Desulfobotulus</taxon>
    </lineage>
</organism>
<evidence type="ECO:0000259" key="6">
    <source>
        <dbReference type="Pfam" id="PF01509"/>
    </source>
</evidence>
<dbReference type="EC" id="5.4.99.25" evidence="5"/>
<keyword evidence="8" id="KW-1185">Reference proteome</keyword>
<evidence type="ECO:0000256" key="4">
    <source>
        <dbReference type="ARBA" id="ARBA00023235"/>
    </source>
</evidence>
<dbReference type="GO" id="GO:0160148">
    <property type="term" value="F:tRNA pseudouridine(55) synthase activity"/>
    <property type="evidence" value="ECO:0007669"/>
    <property type="project" value="UniProtKB-EC"/>
</dbReference>
<dbReference type="RefSeq" id="WP_265426105.1">
    <property type="nucleotide sequence ID" value="NZ_JAPFPW010000023.1"/>
</dbReference>
<dbReference type="NCBIfam" id="TIGR00431">
    <property type="entry name" value="TruB"/>
    <property type="match status" value="1"/>
</dbReference>
<dbReference type="InterPro" id="IPR002501">
    <property type="entry name" value="PsdUridine_synth_N"/>
</dbReference>
<dbReference type="CDD" id="cd02573">
    <property type="entry name" value="PseudoU_synth_EcTruB"/>
    <property type="match status" value="1"/>
</dbReference>
<evidence type="ECO:0000256" key="3">
    <source>
        <dbReference type="ARBA" id="ARBA00022694"/>
    </source>
</evidence>
<proteinExistence type="inferred from homology"/>
<sequence>MDGILLIDKPRGLSSAAVVGCIKRTFGLKKIGHAGTLDPFATGLLVLCLGRATRISRYFLGGDKAYEATLRLGFATDTLDPEGAITEQAPIPQVTPKAIRDIFKQFSGPIRQIPPAYSALKHNGVPLYRLARQGNPVQKPARSVVVHTLALQDIALPDIRFSVHCSSGTYIRTLAADFARSMGTVGHLVELRRTECCGFSIHKALNLEECLEKARQTPAMLPDLIPMTEALHFLPGVRVNNALTEKIFHGKVLSTAEILPSVPHFGPVRVLNAESRLVAVIRRNEDDPDFFCYDAVLADGTA</sequence>
<comment type="catalytic activity">
    <reaction evidence="1 5">
        <text>uridine(55) in tRNA = pseudouridine(55) in tRNA</text>
        <dbReference type="Rhea" id="RHEA:42532"/>
        <dbReference type="Rhea" id="RHEA-COMP:10101"/>
        <dbReference type="Rhea" id="RHEA-COMP:10102"/>
        <dbReference type="ChEBI" id="CHEBI:65314"/>
        <dbReference type="ChEBI" id="CHEBI:65315"/>
        <dbReference type="EC" id="5.4.99.25"/>
    </reaction>
</comment>
<feature type="active site" description="Nucleophile" evidence="5">
    <location>
        <position position="38"/>
    </location>
</feature>